<keyword evidence="3" id="KW-0472">Membrane</keyword>
<keyword evidence="1 2" id="KW-0238">DNA-binding</keyword>
<dbReference type="InterPro" id="IPR016032">
    <property type="entry name" value="Sig_transdc_resp-reg_C-effctor"/>
</dbReference>
<sequence>MKNLIIINEIVVFEPEKNRLTPLADYPARGVALHAPVSACLLLLLQHNHQPVTQKFLFSEVWEKNGAIVSTNAIYQSIALIRKGLRAAGLEEEVIVTLPKVGFKADATIKIVPDQDIIAALSNVQENIPPDIPAPTPTDSQHTRPWIALLRPFSLLIAACGVALLLVIFYKCLHSASNYTHYNYTGKINNCELYSSWSGKEKSTNVFKQIYTSQNLSCPPAKIIYMTLNNTQSGTSVLICRDRINSPQAKCKALFFMEKYDD</sequence>
<evidence type="ECO:0000256" key="2">
    <source>
        <dbReference type="PROSITE-ProRule" id="PRU01091"/>
    </source>
</evidence>
<accession>A0A379QG69</accession>
<dbReference type="EMBL" id="UGWP01000004">
    <property type="protein sequence ID" value="SUF55249.1"/>
    <property type="molecule type" value="Genomic_DNA"/>
</dbReference>
<feature type="DNA-binding region" description="OmpR/PhoB-type" evidence="2">
    <location>
        <begin position="2"/>
        <end position="107"/>
    </location>
</feature>
<feature type="transmembrane region" description="Helical" evidence="3">
    <location>
        <begin position="149"/>
        <end position="170"/>
    </location>
</feature>
<proteinExistence type="predicted"/>
<evidence type="ECO:0000313" key="5">
    <source>
        <dbReference type="EMBL" id="SUF55249.1"/>
    </source>
</evidence>
<evidence type="ECO:0000256" key="1">
    <source>
        <dbReference type="ARBA" id="ARBA00023125"/>
    </source>
</evidence>
<dbReference type="GO" id="GO:0006355">
    <property type="term" value="P:regulation of DNA-templated transcription"/>
    <property type="evidence" value="ECO:0007669"/>
    <property type="project" value="InterPro"/>
</dbReference>
<evidence type="ECO:0000313" key="6">
    <source>
        <dbReference type="Proteomes" id="UP000254597"/>
    </source>
</evidence>
<dbReference type="AlphaFoldDB" id="A0A379QG69"/>
<dbReference type="Pfam" id="PF00486">
    <property type="entry name" value="Trans_reg_C"/>
    <property type="match status" value="1"/>
</dbReference>
<dbReference type="Proteomes" id="UP000254597">
    <property type="component" value="Unassembled WGS sequence"/>
</dbReference>
<reference evidence="5 6" key="1">
    <citation type="submission" date="2018-06" db="EMBL/GenBank/DDBJ databases">
        <authorList>
            <consortium name="Pathogen Informatics"/>
            <person name="Doyle S."/>
        </authorList>
    </citation>
    <scope>NUCLEOTIDE SEQUENCE [LARGE SCALE GENOMIC DNA]</scope>
    <source>
        <strain evidence="5 6">NCTC10252</strain>
    </source>
</reference>
<evidence type="ECO:0000256" key="3">
    <source>
        <dbReference type="SAM" id="Phobius"/>
    </source>
</evidence>
<dbReference type="SUPFAM" id="SSF46894">
    <property type="entry name" value="C-terminal effector domain of the bipartite response regulators"/>
    <property type="match status" value="1"/>
</dbReference>
<dbReference type="Gene3D" id="1.10.10.10">
    <property type="entry name" value="Winged helix-like DNA-binding domain superfamily/Winged helix DNA-binding domain"/>
    <property type="match status" value="1"/>
</dbReference>
<dbReference type="GO" id="GO:0003677">
    <property type="term" value="F:DNA binding"/>
    <property type="evidence" value="ECO:0007669"/>
    <property type="project" value="UniProtKB-UniRule"/>
</dbReference>
<evidence type="ECO:0000259" key="4">
    <source>
        <dbReference type="PROSITE" id="PS51755"/>
    </source>
</evidence>
<dbReference type="InterPro" id="IPR036388">
    <property type="entry name" value="WH-like_DNA-bd_sf"/>
</dbReference>
<gene>
    <name evidence="5" type="primary">marT</name>
    <name evidence="5" type="ORF">NCTC10252_00422</name>
</gene>
<organism evidence="5 6">
    <name type="scientific">Salmonella enterica</name>
    <name type="common">Salmonella choleraesuis</name>
    <dbReference type="NCBI Taxonomy" id="28901"/>
    <lineage>
        <taxon>Bacteria</taxon>
        <taxon>Pseudomonadati</taxon>
        <taxon>Pseudomonadota</taxon>
        <taxon>Gammaproteobacteria</taxon>
        <taxon>Enterobacterales</taxon>
        <taxon>Enterobacteriaceae</taxon>
        <taxon>Salmonella</taxon>
    </lineage>
</organism>
<dbReference type="SMART" id="SM00862">
    <property type="entry name" value="Trans_reg_C"/>
    <property type="match status" value="1"/>
</dbReference>
<dbReference type="PROSITE" id="PS51755">
    <property type="entry name" value="OMPR_PHOB"/>
    <property type="match status" value="1"/>
</dbReference>
<feature type="domain" description="OmpR/PhoB-type" evidence="4">
    <location>
        <begin position="2"/>
        <end position="107"/>
    </location>
</feature>
<keyword evidence="3" id="KW-1133">Transmembrane helix</keyword>
<protein>
    <submittedName>
        <fullName evidence="5">Putative transcriptional regulator MarT</fullName>
    </submittedName>
</protein>
<name>A0A379QG69_SALER</name>
<dbReference type="InterPro" id="IPR001867">
    <property type="entry name" value="OmpR/PhoB-type_DNA-bd"/>
</dbReference>
<keyword evidence="3" id="KW-0812">Transmembrane</keyword>
<dbReference type="GO" id="GO:0000160">
    <property type="term" value="P:phosphorelay signal transduction system"/>
    <property type="evidence" value="ECO:0007669"/>
    <property type="project" value="InterPro"/>
</dbReference>